<sequence>MKAYSIVMLGIGGVGKTALVQRLHKNIFDKTYIPTVEEFNQKTIVLDGKKYNIDITDTAGQECFHTMLDEYIRNADGFVLVYSVADPCSFDSLKKSIEKVREIKETDNIPMIGIFICYFKVAANKFDLGSKMDPTIVEKFQKTFDVPVLDTSASIDMNVEKLFQMILKNILDMKQQTSPEESNQKRRCLIC</sequence>
<dbReference type="Gene3D" id="3.40.50.300">
    <property type="entry name" value="P-loop containing nucleotide triphosphate hydrolases"/>
    <property type="match status" value="1"/>
</dbReference>
<dbReference type="GO" id="GO:0005525">
    <property type="term" value="F:GTP binding"/>
    <property type="evidence" value="ECO:0007669"/>
    <property type="project" value="UniProtKB-KW"/>
</dbReference>
<dbReference type="PRINTS" id="PR00449">
    <property type="entry name" value="RASTRNSFRMNG"/>
</dbReference>
<comment type="caution">
    <text evidence="3">The sequence shown here is derived from an EMBL/GenBank/DDBJ whole genome shotgun (WGS) entry which is preliminary data.</text>
</comment>
<dbReference type="PROSITE" id="PS51419">
    <property type="entry name" value="RAB"/>
    <property type="match status" value="1"/>
</dbReference>
<dbReference type="SUPFAM" id="SSF52540">
    <property type="entry name" value="P-loop containing nucleoside triphosphate hydrolases"/>
    <property type="match status" value="1"/>
</dbReference>
<dbReference type="EMBL" id="JWZT01004271">
    <property type="protein sequence ID" value="KII64422.1"/>
    <property type="molecule type" value="Genomic_DNA"/>
</dbReference>
<dbReference type="InterPro" id="IPR020849">
    <property type="entry name" value="Small_GTPase_Ras-type"/>
</dbReference>
<dbReference type="GO" id="GO:0003924">
    <property type="term" value="F:GTPase activity"/>
    <property type="evidence" value="ECO:0007669"/>
    <property type="project" value="InterPro"/>
</dbReference>
<name>A0A0C2MRP9_THEKT</name>
<proteinExistence type="predicted"/>
<dbReference type="InterPro" id="IPR005225">
    <property type="entry name" value="Small_GTP-bd"/>
</dbReference>
<evidence type="ECO:0000256" key="1">
    <source>
        <dbReference type="ARBA" id="ARBA00022741"/>
    </source>
</evidence>
<dbReference type="Proteomes" id="UP000031668">
    <property type="component" value="Unassembled WGS sequence"/>
</dbReference>
<dbReference type="GO" id="GO:0016020">
    <property type="term" value="C:membrane"/>
    <property type="evidence" value="ECO:0007669"/>
    <property type="project" value="InterPro"/>
</dbReference>
<dbReference type="SMART" id="SM00173">
    <property type="entry name" value="RAS"/>
    <property type="match status" value="1"/>
</dbReference>
<reference evidence="3 4" key="1">
    <citation type="journal article" date="2014" name="Genome Biol. Evol.">
        <title>The genome of the myxosporean Thelohanellus kitauei shows adaptations to nutrient acquisition within its fish host.</title>
        <authorList>
            <person name="Yang Y."/>
            <person name="Xiong J."/>
            <person name="Zhou Z."/>
            <person name="Huo F."/>
            <person name="Miao W."/>
            <person name="Ran C."/>
            <person name="Liu Y."/>
            <person name="Zhang J."/>
            <person name="Feng J."/>
            <person name="Wang M."/>
            <person name="Wang M."/>
            <person name="Wang L."/>
            <person name="Yao B."/>
        </authorList>
    </citation>
    <scope>NUCLEOTIDE SEQUENCE [LARGE SCALE GENOMIC DNA]</scope>
    <source>
        <strain evidence="3">Wuqing</strain>
    </source>
</reference>
<protein>
    <submittedName>
        <fullName evidence="3">GTPase HRas</fullName>
    </submittedName>
</protein>
<keyword evidence="1" id="KW-0547">Nucleotide-binding</keyword>
<keyword evidence="4" id="KW-1185">Reference proteome</keyword>
<accession>A0A0C2MRP9</accession>
<evidence type="ECO:0000313" key="4">
    <source>
        <dbReference type="Proteomes" id="UP000031668"/>
    </source>
</evidence>
<dbReference type="SMART" id="SM00174">
    <property type="entry name" value="RHO"/>
    <property type="match status" value="1"/>
</dbReference>
<dbReference type="PROSITE" id="PS51421">
    <property type="entry name" value="RAS"/>
    <property type="match status" value="1"/>
</dbReference>
<evidence type="ECO:0000313" key="3">
    <source>
        <dbReference type="EMBL" id="KII64422.1"/>
    </source>
</evidence>
<evidence type="ECO:0000256" key="2">
    <source>
        <dbReference type="ARBA" id="ARBA00023134"/>
    </source>
</evidence>
<dbReference type="InterPro" id="IPR001806">
    <property type="entry name" value="Small_GTPase"/>
</dbReference>
<dbReference type="GO" id="GO:0007165">
    <property type="term" value="P:signal transduction"/>
    <property type="evidence" value="ECO:0007669"/>
    <property type="project" value="InterPro"/>
</dbReference>
<dbReference type="AlphaFoldDB" id="A0A0C2MRP9"/>
<organism evidence="3 4">
    <name type="scientific">Thelohanellus kitauei</name>
    <name type="common">Myxosporean</name>
    <dbReference type="NCBI Taxonomy" id="669202"/>
    <lineage>
        <taxon>Eukaryota</taxon>
        <taxon>Metazoa</taxon>
        <taxon>Cnidaria</taxon>
        <taxon>Myxozoa</taxon>
        <taxon>Myxosporea</taxon>
        <taxon>Bivalvulida</taxon>
        <taxon>Platysporina</taxon>
        <taxon>Myxobolidae</taxon>
        <taxon>Thelohanellus</taxon>
    </lineage>
</organism>
<dbReference type="Pfam" id="PF00071">
    <property type="entry name" value="Ras"/>
    <property type="match status" value="1"/>
</dbReference>
<dbReference type="PANTHER" id="PTHR24070">
    <property type="entry name" value="RAS, DI-RAS, AND RHEB FAMILY MEMBERS OF SMALL GTPASE SUPERFAMILY"/>
    <property type="match status" value="1"/>
</dbReference>
<dbReference type="OrthoDB" id="5976022at2759"/>
<dbReference type="InterPro" id="IPR027417">
    <property type="entry name" value="P-loop_NTPase"/>
</dbReference>
<gene>
    <name evidence="3" type="ORF">RF11_01552</name>
</gene>
<dbReference type="OMA" id="LETVVIM"/>
<keyword evidence="2" id="KW-0342">GTP-binding</keyword>
<dbReference type="FunFam" id="3.40.50.300:FF:001447">
    <property type="entry name" value="Ras-related protein Rab-1B"/>
    <property type="match status" value="1"/>
</dbReference>
<dbReference type="NCBIfam" id="TIGR00231">
    <property type="entry name" value="small_GTP"/>
    <property type="match status" value="1"/>
</dbReference>
<dbReference type="SMART" id="SM00175">
    <property type="entry name" value="RAB"/>
    <property type="match status" value="1"/>
</dbReference>